<dbReference type="AlphaFoldDB" id="A0AAX4HUJ8"/>
<feature type="region of interest" description="Disordered" evidence="1">
    <location>
        <begin position="1"/>
        <end position="70"/>
    </location>
</feature>
<protein>
    <submittedName>
        <fullName evidence="3">BON domain-containing protein</fullName>
    </submittedName>
</protein>
<dbReference type="KEGG" id="psti:SOO65_09385"/>
<dbReference type="PROSITE" id="PS50914">
    <property type="entry name" value="BON"/>
    <property type="match status" value="1"/>
</dbReference>
<evidence type="ECO:0000259" key="2">
    <source>
        <dbReference type="PROSITE" id="PS50914"/>
    </source>
</evidence>
<evidence type="ECO:0000313" key="3">
    <source>
        <dbReference type="EMBL" id="WPU66962.1"/>
    </source>
</evidence>
<dbReference type="InterPro" id="IPR007055">
    <property type="entry name" value="BON_dom"/>
</dbReference>
<dbReference type="EMBL" id="CP139487">
    <property type="protein sequence ID" value="WPU66962.1"/>
    <property type="molecule type" value="Genomic_DNA"/>
</dbReference>
<dbReference type="Pfam" id="PF04972">
    <property type="entry name" value="BON"/>
    <property type="match status" value="1"/>
</dbReference>
<proteinExistence type="predicted"/>
<dbReference type="PANTHER" id="PTHR34606:SF15">
    <property type="entry name" value="BON DOMAIN-CONTAINING PROTEIN"/>
    <property type="match status" value="1"/>
</dbReference>
<feature type="compositionally biased region" description="Basic and acidic residues" evidence="1">
    <location>
        <begin position="14"/>
        <end position="36"/>
    </location>
</feature>
<feature type="region of interest" description="Disordered" evidence="1">
    <location>
        <begin position="102"/>
        <end position="123"/>
    </location>
</feature>
<reference evidence="3 4" key="1">
    <citation type="submission" date="2023-11" db="EMBL/GenBank/DDBJ databases">
        <title>Peredibacter starrii A3.12.</title>
        <authorList>
            <person name="Mitchell R.J."/>
        </authorList>
    </citation>
    <scope>NUCLEOTIDE SEQUENCE [LARGE SCALE GENOMIC DNA]</scope>
    <source>
        <strain evidence="3 4">A3.12</strain>
    </source>
</reference>
<name>A0AAX4HUJ8_9BACT</name>
<evidence type="ECO:0000256" key="1">
    <source>
        <dbReference type="SAM" id="MobiDB-lite"/>
    </source>
</evidence>
<dbReference type="InterPro" id="IPR051686">
    <property type="entry name" value="Lipoprotein_DolP"/>
</dbReference>
<organism evidence="3 4">
    <name type="scientific">Peredibacter starrii</name>
    <dbReference type="NCBI Taxonomy" id="28202"/>
    <lineage>
        <taxon>Bacteria</taxon>
        <taxon>Pseudomonadati</taxon>
        <taxon>Bdellovibrionota</taxon>
        <taxon>Bacteriovoracia</taxon>
        <taxon>Bacteriovoracales</taxon>
        <taxon>Bacteriovoracaceae</taxon>
        <taxon>Peredibacter</taxon>
    </lineage>
</organism>
<evidence type="ECO:0000313" key="4">
    <source>
        <dbReference type="Proteomes" id="UP001324634"/>
    </source>
</evidence>
<dbReference type="Gene3D" id="3.30.1340.30">
    <property type="match status" value="1"/>
</dbReference>
<keyword evidence="4" id="KW-1185">Reference proteome</keyword>
<feature type="domain" description="BON" evidence="2">
    <location>
        <begin position="123"/>
        <end position="191"/>
    </location>
</feature>
<dbReference type="PANTHER" id="PTHR34606">
    <property type="entry name" value="BON DOMAIN-CONTAINING PROTEIN"/>
    <property type="match status" value="1"/>
</dbReference>
<sequence length="197" mass="22548">MRRKINDGDLTGIKMDRLRHSRFDLDQEPRREEGYYRRSPNSLSGPYNENRGRRSAEGTSNNWESSPFEDGRMSSWNHRKGWDNYYDRSYDRGFRSHGGSQIGHDLGDVAGHRGKGPKGYKRSDESIYQDVCDMLSSSADVDATDIEVSVKDGCVYLNGRVQDRQMKKMAEYEVENISGVRDVQNLLSLSAKGEDLH</sequence>
<gene>
    <name evidence="3" type="ORF">SOO65_09385</name>
</gene>
<dbReference type="Proteomes" id="UP001324634">
    <property type="component" value="Chromosome"/>
</dbReference>
<dbReference type="RefSeq" id="WP_321399682.1">
    <property type="nucleotide sequence ID" value="NZ_CP139487.1"/>
</dbReference>
<accession>A0AAX4HUJ8</accession>